<dbReference type="Gene3D" id="3.90.550.10">
    <property type="entry name" value="Spore Coat Polysaccharide Biosynthesis Protein SpsA, Chain A"/>
    <property type="match status" value="1"/>
</dbReference>
<accession>Q6SEW4</accession>
<evidence type="ECO:0008006" key="2">
    <source>
        <dbReference type="Google" id="ProtNLM"/>
    </source>
</evidence>
<protein>
    <recommendedName>
        <fullName evidence="2">Glycosyltransferase</fullName>
    </recommendedName>
</protein>
<dbReference type="EMBL" id="AY458649">
    <property type="protein sequence ID" value="AAR38458.1"/>
    <property type="molecule type" value="Genomic_DNA"/>
</dbReference>
<reference evidence="1" key="1">
    <citation type="submission" date="2003-11" db="EMBL/GenBank/DDBJ databases">
        <authorList>
            <person name="Heidelberg J.F."/>
            <person name="Eisen J.A."/>
            <person name="Nelson W.C."/>
            <person name="DeLong E.F."/>
        </authorList>
    </citation>
    <scope>NUCLEOTIDE SEQUENCE</scope>
</reference>
<dbReference type="SUPFAM" id="SSF53448">
    <property type="entry name" value="Nucleotide-diphospho-sugar transferases"/>
    <property type="match status" value="1"/>
</dbReference>
<organism evidence="1">
    <name type="scientific">uncultured marine bacterium 582</name>
    <dbReference type="NCBI Taxonomy" id="257402"/>
    <lineage>
        <taxon>Bacteria</taxon>
        <taxon>environmental samples</taxon>
    </lineage>
</organism>
<gene>
    <name evidence="1" type="ORF">MBMO_EBAC080-L028H02.125</name>
</gene>
<name>Q6SEW4_9BACT</name>
<dbReference type="InterPro" id="IPR029044">
    <property type="entry name" value="Nucleotide-diphossugar_trans"/>
</dbReference>
<dbReference type="AlphaFoldDB" id="Q6SEW4"/>
<sequence>MWRMRMIVKKSIVTIKWGSEFTSEHVNILLRAAKNNSSTDFQFVCLTDDGNGLDDEVITLPIPLGDLSEMPKSEGAWPKICLFHPSLSKYMEQVLFLDIDTIICGNIDPFFDDPKDTLWMLSCGLRWRNFDNALPAQPATGMMSYNVGCHKNIFETFARDTESAYNDNGVEQQFVGANATKINYFPLEYIQSFKYHLRRQYLVDLFLPPKEPSVETRMVAFHGYPRPSQVATVGEKWARFPRSGIQRPGWLVDYWNYYSA</sequence>
<proteinExistence type="predicted"/>
<reference evidence="1" key="2">
    <citation type="submission" date="2003-12" db="EMBL/GenBank/DDBJ databases">
        <title>Monterey Bay Coastal Ocean Microbial Observatory environmental clone sequencing.</title>
        <authorList>
            <person name="DeLong E.F."/>
        </authorList>
    </citation>
    <scope>NUCLEOTIDE SEQUENCE</scope>
</reference>
<evidence type="ECO:0000313" key="1">
    <source>
        <dbReference type="EMBL" id="AAR38458.1"/>
    </source>
</evidence>